<gene>
    <name evidence="2" type="ORF">AC578_9402</name>
</gene>
<dbReference type="Proteomes" id="UP000070133">
    <property type="component" value="Unassembled WGS sequence"/>
</dbReference>
<organism evidence="2 3">
    <name type="scientific">Pseudocercospora eumusae</name>
    <dbReference type="NCBI Taxonomy" id="321146"/>
    <lineage>
        <taxon>Eukaryota</taxon>
        <taxon>Fungi</taxon>
        <taxon>Dikarya</taxon>
        <taxon>Ascomycota</taxon>
        <taxon>Pezizomycotina</taxon>
        <taxon>Dothideomycetes</taxon>
        <taxon>Dothideomycetidae</taxon>
        <taxon>Mycosphaerellales</taxon>
        <taxon>Mycosphaerellaceae</taxon>
        <taxon>Pseudocercospora</taxon>
    </lineage>
</organism>
<reference evidence="2 3" key="1">
    <citation type="submission" date="2015-07" db="EMBL/GenBank/DDBJ databases">
        <title>Comparative genomics of the Sigatoka disease complex on banana suggests a link between parallel evolutionary changes in Pseudocercospora fijiensis and Pseudocercospora eumusae and increased virulence on the banana host.</title>
        <authorList>
            <person name="Chang T.-C."/>
            <person name="Salvucci A."/>
            <person name="Crous P.W."/>
            <person name="Stergiopoulos I."/>
        </authorList>
    </citation>
    <scope>NUCLEOTIDE SEQUENCE [LARGE SCALE GENOMIC DNA]</scope>
    <source>
        <strain evidence="2 3">CBS 114824</strain>
    </source>
</reference>
<keyword evidence="3" id="KW-1185">Reference proteome</keyword>
<accession>A0A139H6M4</accession>
<proteinExistence type="predicted"/>
<feature type="non-terminal residue" evidence="2">
    <location>
        <position position="1"/>
    </location>
</feature>
<feature type="region of interest" description="Disordered" evidence="1">
    <location>
        <begin position="1"/>
        <end position="32"/>
    </location>
</feature>
<comment type="caution">
    <text evidence="2">The sequence shown here is derived from an EMBL/GenBank/DDBJ whole genome shotgun (WGS) entry which is preliminary data.</text>
</comment>
<name>A0A139H6M4_9PEZI</name>
<protein>
    <submittedName>
        <fullName evidence="2">Uncharacterized protein</fullName>
    </submittedName>
</protein>
<evidence type="ECO:0000256" key="1">
    <source>
        <dbReference type="SAM" id="MobiDB-lite"/>
    </source>
</evidence>
<evidence type="ECO:0000313" key="2">
    <source>
        <dbReference type="EMBL" id="KXS98120.1"/>
    </source>
</evidence>
<dbReference type="EMBL" id="LFZN01000121">
    <property type="protein sequence ID" value="KXS98120.1"/>
    <property type="molecule type" value="Genomic_DNA"/>
</dbReference>
<feature type="compositionally biased region" description="Low complexity" evidence="1">
    <location>
        <begin position="18"/>
        <end position="32"/>
    </location>
</feature>
<evidence type="ECO:0000313" key="3">
    <source>
        <dbReference type="Proteomes" id="UP000070133"/>
    </source>
</evidence>
<dbReference type="AlphaFoldDB" id="A0A139H6M4"/>
<sequence length="74" mass="7919">RTHIANPIHSSGTRKCASQPSLPSSPSRQELSLNEEAGTAMSRQAIVINQTALENIDATRITLADAKAMAVSRF</sequence>